<dbReference type="AlphaFoldDB" id="A0A0F9P5P7"/>
<evidence type="ECO:0000313" key="1">
    <source>
        <dbReference type="EMBL" id="KKN27200.1"/>
    </source>
</evidence>
<dbReference type="EMBL" id="LAZR01002658">
    <property type="protein sequence ID" value="KKN27200.1"/>
    <property type="molecule type" value="Genomic_DNA"/>
</dbReference>
<gene>
    <name evidence="1" type="ORF">LCGC14_0866950</name>
</gene>
<name>A0A0F9P5P7_9ZZZZ</name>
<reference evidence="1" key="1">
    <citation type="journal article" date="2015" name="Nature">
        <title>Complex archaea that bridge the gap between prokaryotes and eukaryotes.</title>
        <authorList>
            <person name="Spang A."/>
            <person name="Saw J.H."/>
            <person name="Jorgensen S.L."/>
            <person name="Zaremba-Niedzwiedzka K."/>
            <person name="Martijn J."/>
            <person name="Lind A.E."/>
            <person name="van Eijk R."/>
            <person name="Schleper C."/>
            <person name="Guy L."/>
            <person name="Ettema T.J."/>
        </authorList>
    </citation>
    <scope>NUCLEOTIDE SEQUENCE</scope>
</reference>
<accession>A0A0F9P5P7</accession>
<sequence length="205" mass="24615">MLHMKDLINLSEEKRADLKEKLNNFLIDFTYEAFRPIKLLINSESFHNVLELIKKYKEYIKDYEWAKNGEILEKFYDVMGDHYEEIFPRMVTLSDSYFEEKDYIQAQKQIKECRAILKEFKQTRTHLVGNLLKYEMICEERLIMTQIFDLLSQAENSTLDPKISDILFRISELENSIPIQFKDKKRLNVVHTKITALREKMLFAK</sequence>
<comment type="caution">
    <text evidence="1">The sequence shown here is derived from an EMBL/GenBank/DDBJ whole genome shotgun (WGS) entry which is preliminary data.</text>
</comment>
<protein>
    <submittedName>
        <fullName evidence="1">Uncharacterized protein</fullName>
    </submittedName>
</protein>
<proteinExistence type="predicted"/>
<organism evidence="1">
    <name type="scientific">marine sediment metagenome</name>
    <dbReference type="NCBI Taxonomy" id="412755"/>
    <lineage>
        <taxon>unclassified sequences</taxon>
        <taxon>metagenomes</taxon>
        <taxon>ecological metagenomes</taxon>
    </lineage>
</organism>